<comment type="caution">
    <text evidence="2">The sequence shown here is derived from an EMBL/GenBank/DDBJ whole genome shotgun (WGS) entry which is preliminary data.</text>
</comment>
<proteinExistence type="predicted"/>
<name>A0A261U8P6_9BORD</name>
<sequence length="189" mass="20854">MTTIQFDLGGGASIALPTTTVAEKLIARLSESSKVALPTRPKIGEYLPDQGGIFAGEILGDDGAVYGLVLSEDDLAGKFQWSPDEGKIDGSSWDGLTNTDALLRLDRHPAARAAKSYEVGVHADFYLPAKRELQIIAANLPHLFQKEVYWTSTPYGSLNAWAVRFESGHVNYWTRTNEFRVRPVRRFIA</sequence>
<evidence type="ECO:0000259" key="1">
    <source>
        <dbReference type="Pfam" id="PF07603"/>
    </source>
</evidence>
<dbReference type="EMBL" id="NEVQ01000012">
    <property type="protein sequence ID" value="OZI57630.1"/>
    <property type="molecule type" value="Genomic_DNA"/>
</dbReference>
<dbReference type="InterPro" id="IPR011460">
    <property type="entry name" value="Lcl_C"/>
</dbReference>
<reference evidence="2 3" key="1">
    <citation type="submission" date="2017-05" db="EMBL/GenBank/DDBJ databases">
        <title>Complete and WGS of Bordetella genogroups.</title>
        <authorList>
            <person name="Spilker T."/>
            <person name="LiPuma J."/>
        </authorList>
    </citation>
    <scope>NUCLEOTIDE SEQUENCE [LARGE SCALE GENOMIC DNA]</scope>
    <source>
        <strain evidence="2 3">AU9919</strain>
    </source>
</reference>
<protein>
    <recommendedName>
        <fullName evidence="1">Lcl C-terminal domain-containing protein</fullName>
    </recommendedName>
</protein>
<dbReference type="AlphaFoldDB" id="A0A261U8P6"/>
<feature type="domain" description="Lcl C-terminal" evidence="1">
    <location>
        <begin position="109"/>
        <end position="185"/>
    </location>
</feature>
<organism evidence="2 3">
    <name type="scientific">Bordetella genomosp. 4</name>
    <dbReference type="NCBI Taxonomy" id="463044"/>
    <lineage>
        <taxon>Bacteria</taxon>
        <taxon>Pseudomonadati</taxon>
        <taxon>Pseudomonadota</taxon>
        <taxon>Betaproteobacteria</taxon>
        <taxon>Burkholderiales</taxon>
        <taxon>Alcaligenaceae</taxon>
        <taxon>Bordetella</taxon>
    </lineage>
</organism>
<gene>
    <name evidence="2" type="ORF">CAL20_09650</name>
</gene>
<keyword evidence="3" id="KW-1185">Reference proteome</keyword>
<evidence type="ECO:0000313" key="3">
    <source>
        <dbReference type="Proteomes" id="UP000216885"/>
    </source>
</evidence>
<dbReference type="RefSeq" id="WP_094837697.1">
    <property type="nucleotide sequence ID" value="NZ_NEVQ01000012.1"/>
</dbReference>
<dbReference type="Pfam" id="PF07603">
    <property type="entry name" value="Lcl_C"/>
    <property type="match status" value="1"/>
</dbReference>
<accession>A0A261U8P6</accession>
<dbReference type="Proteomes" id="UP000216885">
    <property type="component" value="Unassembled WGS sequence"/>
</dbReference>
<evidence type="ECO:0000313" key="2">
    <source>
        <dbReference type="EMBL" id="OZI57630.1"/>
    </source>
</evidence>